<comment type="caution">
    <text evidence="1">The sequence shown here is derived from an EMBL/GenBank/DDBJ whole genome shotgun (WGS) entry which is preliminary data.</text>
</comment>
<sequence>MHKNGCWRVDSQFVEWRHLTALSHLLTKYLLSSLFVSR</sequence>
<protein>
    <submittedName>
        <fullName evidence="1">Potassium ABC transporter ATPase</fullName>
    </submittedName>
</protein>
<reference evidence="1 2" key="1">
    <citation type="journal article" date="2017" name="Appl. Environ. Microbiol.">
        <title>Parallel evolution of two clades of a major Atlantic endemic Vibrio parahaemolyticus pathogen lineage by independent acquisition of related pathogenicity islands.</title>
        <authorList>
            <person name="Xu F."/>
            <person name="Gonzalez-Escalona N."/>
            <person name="Drees K.P."/>
            <person name="Sebra R.P."/>
            <person name="Cooper V.S."/>
            <person name="Jones S.H."/>
            <person name="Whistler C.A."/>
        </authorList>
    </citation>
    <scope>NUCLEOTIDE SEQUENCE [LARGE SCALE GENOMIC DNA]</scope>
    <source>
        <strain evidence="1 2">MAVP-3</strain>
    </source>
</reference>
<organism evidence="1 2">
    <name type="scientific">Vibrio parahaemolyticus</name>
    <dbReference type="NCBI Taxonomy" id="670"/>
    <lineage>
        <taxon>Bacteria</taxon>
        <taxon>Pseudomonadati</taxon>
        <taxon>Pseudomonadota</taxon>
        <taxon>Gammaproteobacteria</taxon>
        <taxon>Vibrionales</taxon>
        <taxon>Vibrionaceae</taxon>
        <taxon>Vibrio</taxon>
    </lineage>
</organism>
<gene>
    <name evidence="1" type="ORF">CA163_09040</name>
</gene>
<dbReference type="AlphaFoldDB" id="A0A227JDY3"/>
<dbReference type="Proteomes" id="UP000214596">
    <property type="component" value="Unassembled WGS sequence"/>
</dbReference>
<name>A0A227JDY3_VIBPH</name>
<accession>A0A227JDY3</accession>
<proteinExistence type="predicted"/>
<evidence type="ECO:0000313" key="2">
    <source>
        <dbReference type="Proteomes" id="UP000214596"/>
    </source>
</evidence>
<dbReference type="EMBL" id="NIXT01000397">
    <property type="protein sequence ID" value="OXE33148.1"/>
    <property type="molecule type" value="Genomic_DNA"/>
</dbReference>
<evidence type="ECO:0000313" key="1">
    <source>
        <dbReference type="EMBL" id="OXE33148.1"/>
    </source>
</evidence>